<evidence type="ECO:0000313" key="3">
    <source>
        <dbReference type="Proteomes" id="UP000003987"/>
    </source>
</evidence>
<dbReference type="InterPro" id="IPR029000">
    <property type="entry name" value="Cyclophilin-like_dom_sf"/>
</dbReference>
<keyword evidence="3" id="KW-1185">Reference proteome</keyword>
<dbReference type="SUPFAM" id="SSF50891">
    <property type="entry name" value="Cyclophilin-like"/>
    <property type="match status" value="1"/>
</dbReference>
<dbReference type="EMBL" id="GG698802">
    <property type="protein sequence ID" value="EEU30738.1"/>
    <property type="molecule type" value="Genomic_DNA"/>
</dbReference>
<dbReference type="HOGENOM" id="CLU_133050_0_0_9"/>
<dbReference type="Pfam" id="PF18050">
    <property type="entry name" value="Cyclophil_like2"/>
    <property type="match status" value="1"/>
</dbReference>
<dbReference type="eggNOG" id="ENOG5032UER">
    <property type="taxonomic scope" value="Bacteria"/>
</dbReference>
<dbReference type="OrthoDB" id="2339757at2"/>
<dbReference type="Gene3D" id="2.40.100.20">
    <property type="match status" value="1"/>
</dbReference>
<feature type="domain" description="Cyclophilin-like" evidence="1">
    <location>
        <begin position="42"/>
        <end position="153"/>
    </location>
</feature>
<proteinExistence type="predicted"/>
<name>C7XTX7_9LACO</name>
<reference evidence="2 3" key="1">
    <citation type="submission" date="2009-06" db="EMBL/GenBank/DDBJ databases">
        <title>The Genome Sequence of Lactobacillus coleohominis strain 101-4-CHN.</title>
        <authorList>
            <consortium name="The Broad Institute Genome Sequencing Platform"/>
            <person name="Ward D."/>
            <person name="Young S.K."/>
            <person name="Zeng Q."/>
            <person name="Koehrsen M."/>
            <person name="Alvarado L."/>
            <person name="Berlin A."/>
            <person name="Borenstein D."/>
            <person name="Chen Z."/>
            <person name="Engels R."/>
            <person name="Freedman E."/>
            <person name="Gellesch M."/>
            <person name="Goldberg J."/>
            <person name="Griggs A."/>
            <person name="Gujja S."/>
            <person name="Heiman D."/>
            <person name="Hepburn T."/>
            <person name="Howarth C."/>
            <person name="Jen D."/>
            <person name="Larson L."/>
            <person name="Lewis B."/>
            <person name="Mehta T."/>
            <person name="Park D."/>
            <person name="Pearson M."/>
            <person name="Roberts A."/>
            <person name="Saif S."/>
            <person name="Shea T."/>
            <person name="Shenoy N."/>
            <person name="Sisk P."/>
            <person name="Stolte C."/>
            <person name="Sykes S."/>
            <person name="Walk T."/>
            <person name="White J."/>
            <person name="Yandava C."/>
            <person name="Liu Y."/>
            <person name="Xu Q."/>
            <person name="Lander E."/>
            <person name="Nusbaum C."/>
            <person name="Galagan J."/>
            <person name="Birren B."/>
        </authorList>
    </citation>
    <scope>NUCLEOTIDE SEQUENCE [LARGE SCALE GENOMIC DNA]</scope>
    <source>
        <strain evidence="2 3">101-4-CHN</strain>
    </source>
</reference>
<dbReference type="InterPro" id="IPR041183">
    <property type="entry name" value="Cyclophilin-like"/>
</dbReference>
<protein>
    <recommendedName>
        <fullName evidence="1">Cyclophilin-like domain-containing protein</fullName>
    </recommendedName>
</protein>
<sequence>MRLSEKLNLIFLQGEKIMIKNHHTSAIDNRIIAVEKPTAVNLIINGQTFPAVLNDSQAAQALIKKLPYTITVNQGMHDYCGIMDHLPYREDDVQSGWFDGDLAFDISGDWFALFLRGANNEDRYQEVNLGQLVNKEDIDKIAQLPLTVNITIELSEESK</sequence>
<dbReference type="STRING" id="575594.HMPREF0501_00143"/>
<accession>C7XTX7</accession>
<gene>
    <name evidence="2" type="ORF">HMPREF0501_00143</name>
</gene>
<evidence type="ECO:0000313" key="2">
    <source>
        <dbReference type="EMBL" id="EEU30738.1"/>
    </source>
</evidence>
<dbReference type="AlphaFoldDB" id="C7XTX7"/>
<evidence type="ECO:0000259" key="1">
    <source>
        <dbReference type="Pfam" id="PF18050"/>
    </source>
</evidence>
<dbReference type="Proteomes" id="UP000003987">
    <property type="component" value="Unassembled WGS sequence"/>
</dbReference>
<organism evidence="2 3">
    <name type="scientific">Limosilactobacillus coleohominis 101-4-CHN</name>
    <dbReference type="NCBI Taxonomy" id="575594"/>
    <lineage>
        <taxon>Bacteria</taxon>
        <taxon>Bacillati</taxon>
        <taxon>Bacillota</taxon>
        <taxon>Bacilli</taxon>
        <taxon>Lactobacillales</taxon>
        <taxon>Lactobacillaceae</taxon>
        <taxon>Limosilactobacillus</taxon>
    </lineage>
</organism>